<comment type="subcellular location">
    <subcellularLocation>
        <location evidence="1">Membrane</location>
        <topology evidence="1">Multi-pass membrane protein</topology>
    </subcellularLocation>
</comment>
<proteinExistence type="inferred from homology"/>
<keyword evidence="7 9" id="KW-1133">Transmembrane helix</keyword>
<dbReference type="SMART" id="SM00382">
    <property type="entry name" value="AAA"/>
    <property type="match status" value="1"/>
</dbReference>
<dbReference type="InterPro" id="IPR056788">
    <property type="entry name" value="ABCA2/9/11_C"/>
</dbReference>
<dbReference type="InterPro" id="IPR027417">
    <property type="entry name" value="P-loop_NTPase"/>
</dbReference>
<dbReference type="Pfam" id="PF00005">
    <property type="entry name" value="ABC_tran"/>
    <property type="match status" value="1"/>
</dbReference>
<keyword evidence="4 9" id="KW-0812">Transmembrane</keyword>
<dbReference type="EMBL" id="NMUH01004556">
    <property type="protein sequence ID" value="MQM10037.1"/>
    <property type="molecule type" value="Genomic_DNA"/>
</dbReference>
<feature type="transmembrane region" description="Helical" evidence="9">
    <location>
        <begin position="269"/>
        <end position="294"/>
    </location>
</feature>
<dbReference type="InterPro" id="IPR003439">
    <property type="entry name" value="ABC_transporter-like_ATP-bd"/>
</dbReference>
<dbReference type="AlphaFoldDB" id="A0A843WQ32"/>
<dbReference type="InterPro" id="IPR026082">
    <property type="entry name" value="ABCA"/>
</dbReference>
<organism evidence="11 12">
    <name type="scientific">Colocasia esculenta</name>
    <name type="common">Wild taro</name>
    <name type="synonym">Arum esculentum</name>
    <dbReference type="NCBI Taxonomy" id="4460"/>
    <lineage>
        <taxon>Eukaryota</taxon>
        <taxon>Viridiplantae</taxon>
        <taxon>Streptophyta</taxon>
        <taxon>Embryophyta</taxon>
        <taxon>Tracheophyta</taxon>
        <taxon>Spermatophyta</taxon>
        <taxon>Magnoliopsida</taxon>
        <taxon>Liliopsida</taxon>
        <taxon>Araceae</taxon>
        <taxon>Aroideae</taxon>
        <taxon>Colocasieae</taxon>
        <taxon>Colocasia</taxon>
    </lineage>
</organism>
<keyword evidence="3" id="KW-0813">Transport</keyword>
<comment type="caution">
    <text evidence="11">The sequence shown here is derived from an EMBL/GenBank/DDBJ whole genome shotgun (WGS) entry which is preliminary data.</text>
</comment>
<dbReference type="Proteomes" id="UP000652761">
    <property type="component" value="Unassembled WGS sequence"/>
</dbReference>
<dbReference type="PROSITE" id="PS50893">
    <property type="entry name" value="ABC_TRANSPORTER_2"/>
    <property type="match status" value="1"/>
</dbReference>
<feature type="transmembrane region" description="Helical" evidence="9">
    <location>
        <begin position="422"/>
        <end position="440"/>
    </location>
</feature>
<evidence type="ECO:0000256" key="1">
    <source>
        <dbReference type="ARBA" id="ARBA00004141"/>
    </source>
</evidence>
<dbReference type="PROSITE" id="PS00211">
    <property type="entry name" value="ABC_TRANSPORTER_1"/>
    <property type="match status" value="1"/>
</dbReference>
<evidence type="ECO:0000256" key="6">
    <source>
        <dbReference type="ARBA" id="ARBA00022840"/>
    </source>
</evidence>
<gene>
    <name evidence="11" type="ORF">Taro_042924</name>
</gene>
<evidence type="ECO:0000313" key="12">
    <source>
        <dbReference type="Proteomes" id="UP000652761"/>
    </source>
</evidence>
<name>A0A843WQ32_COLES</name>
<keyword evidence="6" id="KW-0067">ATP-binding</keyword>
<dbReference type="InterPro" id="IPR003593">
    <property type="entry name" value="AAA+_ATPase"/>
</dbReference>
<dbReference type="Pfam" id="PF25158">
    <property type="entry name" value="ABCA11_C"/>
    <property type="match status" value="1"/>
</dbReference>
<evidence type="ECO:0000256" key="9">
    <source>
        <dbReference type="SAM" id="Phobius"/>
    </source>
</evidence>
<dbReference type="CDD" id="cd03263">
    <property type="entry name" value="ABC_subfamily_A"/>
    <property type="match status" value="1"/>
</dbReference>
<dbReference type="GO" id="GO:0016020">
    <property type="term" value="C:membrane"/>
    <property type="evidence" value="ECO:0007669"/>
    <property type="project" value="UniProtKB-SubCell"/>
</dbReference>
<dbReference type="OrthoDB" id="10255969at2759"/>
<evidence type="ECO:0000256" key="7">
    <source>
        <dbReference type="ARBA" id="ARBA00022989"/>
    </source>
</evidence>
<dbReference type="Gene3D" id="3.40.50.300">
    <property type="entry name" value="P-loop containing nucleotide triphosphate hydrolases"/>
    <property type="match status" value="1"/>
</dbReference>
<keyword evidence="12" id="KW-1185">Reference proteome</keyword>
<evidence type="ECO:0000256" key="5">
    <source>
        <dbReference type="ARBA" id="ARBA00022741"/>
    </source>
</evidence>
<sequence length="881" mass="98016">MVELQRGWPLFRQQLGALLRKNATLAWRHKRSALVQLFSSLFFVFLIFCIDKAVRSRLSTTTAFDNVFDPKEVVDPPIPPCENKFFVKLPCYDFAWSGGGSARVGRIVAAIMRNNPGRPIPSEKVKEFRTPEEVDAWLERNPMHCPGALHFVEKNSKIISYGIQTNSTPLARRGNFEDPTFKFQIPLQVAAEREIARSLIGDPNFRWSVGLKEFAHPATDTFSAVGTAGPTFFLAMAMFSFVFQISSVVTEKELKLRQAMSIMGLYESAYWLSWLIWETFITLIAALFTVLFGMMFQFNFFLHNSFAVLFLLFFLFQFNMLGFAFMISSFISKSSAATTVGFAVFIVGFLTQLVTTFGFPYSTDFSRLSRDIWSLFPPNLLAEALNLLGEATATAEDDGISWRRHGECPVKEPDCVITIEDIFKWLISTFFLWFLLAIYLDNVIPNANGVRKSAFYFLSPSYWTGKGGNKVEEGGICSCISSIPPSDDVRPNDEDVLQEEHIVKQQATETELDSNIAVQIRGLAKTYPGTINLGCCRCQRTSPYHAVKGLWLNLKKGQLFCLLGPNGAGKTTAINCLTGITPISGGDALIYGYSVRSSVGMSNIRKMIGVCPQFDVLWDALSGREHLQLFASIKGLPPSTIKSVSETSLAEVKLIEAAKMRAGSYSGGMKRRLSVAVALIGDPKLVFLDEPTTGMDPITRRHVWDIIENAKKGRAIILTTHSMEEADILSDRIAIMAKGKLRCIGTSIRLKSRFGTGYITNVSFVAPGQTPNVNGTTAISEHQVQSVKLFFKQHLDVEPKEENKAFLTFVIPREKEGLLTKFFSELQDRERDFGIADIQLGLTTLEEVFLNIAKHAELENASAEGSLVTLNLSTGTSIQVG</sequence>
<dbReference type="SUPFAM" id="SSF52540">
    <property type="entry name" value="P-loop containing nucleoside triphosphate hydrolases"/>
    <property type="match status" value="1"/>
</dbReference>
<dbReference type="GO" id="GO:0005319">
    <property type="term" value="F:lipid transporter activity"/>
    <property type="evidence" value="ECO:0007669"/>
    <property type="project" value="TreeGrafter"/>
</dbReference>
<evidence type="ECO:0000256" key="8">
    <source>
        <dbReference type="ARBA" id="ARBA00023136"/>
    </source>
</evidence>
<feature type="transmembrane region" description="Helical" evidence="9">
    <location>
        <begin position="33"/>
        <end position="50"/>
    </location>
</feature>
<reference evidence="11" key="1">
    <citation type="submission" date="2017-07" db="EMBL/GenBank/DDBJ databases">
        <title>Taro Niue Genome Assembly and Annotation.</title>
        <authorList>
            <person name="Atibalentja N."/>
            <person name="Keating K."/>
            <person name="Fields C.J."/>
        </authorList>
    </citation>
    <scope>NUCLEOTIDE SEQUENCE</scope>
    <source>
        <strain evidence="11">Niue_2</strain>
        <tissue evidence="11">Leaf</tissue>
    </source>
</reference>
<keyword evidence="8 9" id="KW-0472">Membrane</keyword>
<feature type="transmembrane region" description="Helical" evidence="9">
    <location>
        <begin position="337"/>
        <end position="361"/>
    </location>
</feature>
<evidence type="ECO:0000259" key="10">
    <source>
        <dbReference type="PROSITE" id="PS50893"/>
    </source>
</evidence>
<dbReference type="PANTHER" id="PTHR19229:SF205">
    <property type="entry name" value="ABC TRANSPORTER A FAMILY MEMBER 1-RELATED"/>
    <property type="match status" value="1"/>
</dbReference>
<evidence type="ECO:0000313" key="11">
    <source>
        <dbReference type="EMBL" id="MQM10037.1"/>
    </source>
</evidence>
<protein>
    <recommendedName>
        <fullName evidence="10">ABC transporter domain-containing protein</fullName>
    </recommendedName>
</protein>
<feature type="domain" description="ABC transporter" evidence="10">
    <location>
        <begin position="518"/>
        <end position="763"/>
    </location>
</feature>
<feature type="transmembrane region" description="Helical" evidence="9">
    <location>
        <begin position="231"/>
        <end position="249"/>
    </location>
</feature>
<dbReference type="FunFam" id="3.40.50.300:FF:000665">
    <property type="entry name" value="ABC transporter A family member 2"/>
    <property type="match status" value="1"/>
</dbReference>
<dbReference type="InterPro" id="IPR013525">
    <property type="entry name" value="ABC2_TM"/>
</dbReference>
<dbReference type="GO" id="GO:0005524">
    <property type="term" value="F:ATP binding"/>
    <property type="evidence" value="ECO:0007669"/>
    <property type="project" value="UniProtKB-KW"/>
</dbReference>
<evidence type="ECO:0000256" key="2">
    <source>
        <dbReference type="ARBA" id="ARBA00008526"/>
    </source>
</evidence>
<dbReference type="GO" id="GO:0016887">
    <property type="term" value="F:ATP hydrolysis activity"/>
    <property type="evidence" value="ECO:0007669"/>
    <property type="project" value="InterPro"/>
</dbReference>
<keyword evidence="5" id="KW-0547">Nucleotide-binding</keyword>
<dbReference type="GO" id="GO:0140359">
    <property type="term" value="F:ABC-type transporter activity"/>
    <property type="evidence" value="ECO:0007669"/>
    <property type="project" value="InterPro"/>
</dbReference>
<dbReference type="PANTHER" id="PTHR19229">
    <property type="entry name" value="ATP-BINDING CASSETTE TRANSPORTER SUBFAMILY A ABCA"/>
    <property type="match status" value="1"/>
</dbReference>
<evidence type="ECO:0000256" key="3">
    <source>
        <dbReference type="ARBA" id="ARBA00022448"/>
    </source>
</evidence>
<feature type="transmembrane region" description="Helical" evidence="9">
    <location>
        <begin position="306"/>
        <end position="331"/>
    </location>
</feature>
<accession>A0A843WQ32</accession>
<dbReference type="Pfam" id="PF12698">
    <property type="entry name" value="ABC2_membrane_3"/>
    <property type="match status" value="1"/>
</dbReference>
<evidence type="ECO:0000256" key="4">
    <source>
        <dbReference type="ARBA" id="ARBA00022692"/>
    </source>
</evidence>
<comment type="similarity">
    <text evidence="2">Belongs to the ABC transporter superfamily. ABCA family. CPR flippase (TC 3.A.1.211) subfamily.</text>
</comment>
<dbReference type="InterPro" id="IPR017871">
    <property type="entry name" value="ABC_transporter-like_CS"/>
</dbReference>